<comment type="similarity">
    <text evidence="1 5">Belongs to the 5-formyltetrahydrofolate cyclo-ligase family.</text>
</comment>
<dbReference type="GO" id="GO:0030272">
    <property type="term" value="F:5-formyltetrahydrofolate cyclo-ligase activity"/>
    <property type="evidence" value="ECO:0007669"/>
    <property type="project" value="UniProtKB-EC"/>
</dbReference>
<dbReference type="GO" id="GO:0005524">
    <property type="term" value="F:ATP binding"/>
    <property type="evidence" value="ECO:0007669"/>
    <property type="project" value="UniProtKB-KW"/>
</dbReference>
<organism evidence="6 7">
    <name type="scientific">Corynebacterium falsenii</name>
    <dbReference type="NCBI Taxonomy" id="108486"/>
    <lineage>
        <taxon>Bacteria</taxon>
        <taxon>Bacillati</taxon>
        <taxon>Actinomycetota</taxon>
        <taxon>Actinomycetes</taxon>
        <taxon>Mycobacteriales</taxon>
        <taxon>Corynebacteriaceae</taxon>
        <taxon>Corynebacterium</taxon>
    </lineage>
</organism>
<proteinExistence type="inferred from homology"/>
<sequence>MTPPVESKAALRRTLRAHRRGVPHAERTRRDAAIQAHLQEVLGSRGSAVVAFSPLPGEPGGQDLPNVLMSAGHRVILPRIEPLPSIGANEVRGTQDQHLVWVECTQDNLRPGTWEIPEPTGAPLELHEASAAVIVVPALAVSFSGARLGQGGGFYDRALQHRNRLPTPPRLCAVVDDEEFLPTVPCEEHDLRVDSVVTPSGLHIINT</sequence>
<dbReference type="EMBL" id="QXJK01000001">
    <property type="protein sequence ID" value="RIX36687.1"/>
    <property type="molecule type" value="Genomic_DNA"/>
</dbReference>
<gene>
    <name evidence="6" type="ORF">D3M95_00270</name>
</gene>
<protein>
    <recommendedName>
        <fullName evidence="5">5-formyltetrahydrofolate cyclo-ligase</fullName>
        <ecNumber evidence="5">6.3.3.2</ecNumber>
    </recommendedName>
</protein>
<dbReference type="PIRSF" id="PIRSF006806">
    <property type="entry name" value="FTHF_cligase"/>
    <property type="match status" value="1"/>
</dbReference>
<accession>A0A418Q9K3</accession>
<keyword evidence="7" id="KW-1185">Reference proteome</keyword>
<evidence type="ECO:0000313" key="7">
    <source>
        <dbReference type="Proteomes" id="UP000285278"/>
    </source>
</evidence>
<dbReference type="NCBIfam" id="TIGR02727">
    <property type="entry name" value="MTHFS_bact"/>
    <property type="match status" value="1"/>
</dbReference>
<name>A0A418Q9K3_9CORY</name>
<keyword evidence="3 4" id="KW-0067">ATP-binding</keyword>
<reference evidence="6 7" key="1">
    <citation type="submission" date="2018-09" db="EMBL/GenBank/DDBJ databases">
        <title>Optimization and identification of Corynebacterium falsenii FN1-14 from fish paste.</title>
        <authorList>
            <person name="Daroonpunt R."/>
            <person name="Tanasupawat S."/>
        </authorList>
    </citation>
    <scope>NUCLEOTIDE SEQUENCE [LARGE SCALE GENOMIC DNA]</scope>
    <source>
        <strain evidence="6 7">FN1-14</strain>
    </source>
</reference>
<dbReference type="InterPro" id="IPR002698">
    <property type="entry name" value="FTHF_cligase"/>
</dbReference>
<dbReference type="PANTHER" id="PTHR23407">
    <property type="entry name" value="ATPASE INHIBITOR/5-FORMYLTETRAHYDROFOLATE CYCLO-LIGASE"/>
    <property type="match status" value="1"/>
</dbReference>
<dbReference type="RefSeq" id="WP_119664060.1">
    <property type="nucleotide sequence ID" value="NZ_QXJK01000001.1"/>
</dbReference>
<dbReference type="PANTHER" id="PTHR23407:SF1">
    <property type="entry name" value="5-FORMYLTETRAHYDROFOLATE CYCLO-LIGASE"/>
    <property type="match status" value="1"/>
</dbReference>
<dbReference type="OrthoDB" id="3242798at2"/>
<comment type="catalytic activity">
    <reaction evidence="5">
        <text>(6S)-5-formyl-5,6,7,8-tetrahydrofolate + ATP = (6R)-5,10-methenyltetrahydrofolate + ADP + phosphate</text>
        <dbReference type="Rhea" id="RHEA:10488"/>
        <dbReference type="ChEBI" id="CHEBI:30616"/>
        <dbReference type="ChEBI" id="CHEBI:43474"/>
        <dbReference type="ChEBI" id="CHEBI:57455"/>
        <dbReference type="ChEBI" id="CHEBI:57457"/>
        <dbReference type="ChEBI" id="CHEBI:456216"/>
        <dbReference type="EC" id="6.3.3.2"/>
    </reaction>
</comment>
<evidence type="ECO:0000256" key="5">
    <source>
        <dbReference type="RuleBase" id="RU361279"/>
    </source>
</evidence>
<keyword evidence="2 4" id="KW-0547">Nucleotide-binding</keyword>
<feature type="binding site" evidence="4">
    <location>
        <begin position="8"/>
        <end position="12"/>
    </location>
    <ligand>
        <name>ATP</name>
        <dbReference type="ChEBI" id="CHEBI:30616"/>
    </ligand>
</feature>
<dbReference type="STRING" id="1451189.CFAL_08575"/>
<dbReference type="SUPFAM" id="SSF100950">
    <property type="entry name" value="NagB/RpiA/CoA transferase-like"/>
    <property type="match status" value="1"/>
</dbReference>
<dbReference type="Gene3D" id="3.40.50.10420">
    <property type="entry name" value="NagB/RpiA/CoA transferase-like"/>
    <property type="match status" value="1"/>
</dbReference>
<feature type="binding site" evidence="4">
    <location>
        <begin position="147"/>
        <end position="155"/>
    </location>
    <ligand>
        <name>ATP</name>
        <dbReference type="ChEBI" id="CHEBI:30616"/>
    </ligand>
</feature>
<evidence type="ECO:0000256" key="3">
    <source>
        <dbReference type="ARBA" id="ARBA00022840"/>
    </source>
</evidence>
<evidence type="ECO:0000256" key="1">
    <source>
        <dbReference type="ARBA" id="ARBA00010638"/>
    </source>
</evidence>
<dbReference type="InterPro" id="IPR037171">
    <property type="entry name" value="NagB/RpiA_transferase-like"/>
</dbReference>
<feature type="binding site" evidence="4">
    <location>
        <position position="58"/>
    </location>
    <ligand>
        <name>substrate</name>
    </ligand>
</feature>
<dbReference type="GO" id="GO:0046872">
    <property type="term" value="F:metal ion binding"/>
    <property type="evidence" value="ECO:0007669"/>
    <property type="project" value="UniProtKB-KW"/>
</dbReference>
<evidence type="ECO:0000256" key="4">
    <source>
        <dbReference type="PIRSR" id="PIRSR006806-1"/>
    </source>
</evidence>
<dbReference type="EC" id="6.3.3.2" evidence="5"/>
<evidence type="ECO:0000256" key="2">
    <source>
        <dbReference type="ARBA" id="ARBA00022741"/>
    </source>
</evidence>
<keyword evidence="5" id="KW-0479">Metal-binding</keyword>
<dbReference type="GO" id="GO:0035999">
    <property type="term" value="P:tetrahydrofolate interconversion"/>
    <property type="evidence" value="ECO:0007669"/>
    <property type="project" value="TreeGrafter"/>
</dbReference>
<dbReference type="AlphaFoldDB" id="A0A418Q9K3"/>
<dbReference type="InterPro" id="IPR024185">
    <property type="entry name" value="FTHF_cligase-like_sf"/>
</dbReference>
<evidence type="ECO:0000313" key="6">
    <source>
        <dbReference type="EMBL" id="RIX36687.1"/>
    </source>
</evidence>
<dbReference type="Pfam" id="PF01812">
    <property type="entry name" value="5-FTHF_cyc-lig"/>
    <property type="match status" value="1"/>
</dbReference>
<comment type="caution">
    <text evidence="6">The sequence shown here is derived from an EMBL/GenBank/DDBJ whole genome shotgun (WGS) entry which is preliminary data.</text>
</comment>
<comment type="cofactor">
    <cofactor evidence="5">
        <name>Mg(2+)</name>
        <dbReference type="ChEBI" id="CHEBI:18420"/>
    </cofactor>
</comment>
<dbReference type="GO" id="GO:0009396">
    <property type="term" value="P:folic acid-containing compound biosynthetic process"/>
    <property type="evidence" value="ECO:0007669"/>
    <property type="project" value="TreeGrafter"/>
</dbReference>
<dbReference type="Proteomes" id="UP000285278">
    <property type="component" value="Unassembled WGS sequence"/>
</dbReference>
<keyword evidence="5" id="KW-0460">Magnesium</keyword>
<keyword evidence="6" id="KW-0436">Ligase</keyword>